<evidence type="ECO:0000256" key="1">
    <source>
        <dbReference type="SAM" id="MobiDB-lite"/>
    </source>
</evidence>
<sequence length="195" mass="22269">MDQALQTTRRLGNVVVSSLADTTGVNLYRIYDHVNQIYSSLPSKEQFTALPILYKRFFEIDVSYLIKILGIDRHAMHGHLFRLSPDEERLLNETAKSRVEVLIRLLFVMPIIQAVAMMFGHRIPLKYVFILWTLFFYVIYRIISTPCKPHGNNIQDSPDSKLSSEGDYRDDDSDGDSTFTGIKQLFDESNGSGAS</sequence>
<feature type="transmembrane region" description="Helical" evidence="2">
    <location>
        <begin position="101"/>
        <end position="119"/>
    </location>
</feature>
<protein>
    <submittedName>
        <fullName evidence="3">Uncharacterized protein</fullName>
    </submittedName>
</protein>
<comment type="caution">
    <text evidence="3">The sequence shown here is derived from an EMBL/GenBank/DDBJ whole genome shotgun (WGS) entry which is preliminary data.</text>
</comment>
<feature type="compositionally biased region" description="Basic and acidic residues" evidence="1">
    <location>
        <begin position="158"/>
        <end position="167"/>
    </location>
</feature>
<keyword evidence="2" id="KW-0472">Membrane</keyword>
<name>A0A167YET3_9EURO</name>
<gene>
    <name evidence="3" type="ORF">AAP_03418</name>
</gene>
<dbReference type="EMBL" id="AZGZ01000014">
    <property type="protein sequence ID" value="KZZ91248.1"/>
    <property type="molecule type" value="Genomic_DNA"/>
</dbReference>
<keyword evidence="2" id="KW-1133">Transmembrane helix</keyword>
<evidence type="ECO:0000256" key="2">
    <source>
        <dbReference type="SAM" id="Phobius"/>
    </source>
</evidence>
<reference evidence="3 4" key="1">
    <citation type="journal article" date="2016" name="Genome Biol. Evol.">
        <title>Divergent and convergent evolution of fungal pathogenicity.</title>
        <authorList>
            <person name="Shang Y."/>
            <person name="Xiao G."/>
            <person name="Zheng P."/>
            <person name="Cen K."/>
            <person name="Zhan S."/>
            <person name="Wang C."/>
        </authorList>
    </citation>
    <scope>NUCLEOTIDE SEQUENCE [LARGE SCALE GENOMIC DNA]</scope>
    <source>
        <strain evidence="3 4">ARSEF 7405</strain>
    </source>
</reference>
<dbReference type="AlphaFoldDB" id="A0A167YET3"/>
<proteinExistence type="predicted"/>
<evidence type="ECO:0000313" key="4">
    <source>
        <dbReference type="Proteomes" id="UP000242877"/>
    </source>
</evidence>
<dbReference type="VEuPathDB" id="FungiDB:AAP_03418"/>
<feature type="region of interest" description="Disordered" evidence="1">
    <location>
        <begin position="153"/>
        <end position="195"/>
    </location>
</feature>
<keyword evidence="4" id="KW-1185">Reference proteome</keyword>
<dbReference type="Proteomes" id="UP000242877">
    <property type="component" value="Unassembled WGS sequence"/>
</dbReference>
<feature type="transmembrane region" description="Helical" evidence="2">
    <location>
        <begin position="125"/>
        <end position="143"/>
    </location>
</feature>
<evidence type="ECO:0000313" key="3">
    <source>
        <dbReference type="EMBL" id="KZZ91248.1"/>
    </source>
</evidence>
<keyword evidence="2" id="KW-0812">Transmembrane</keyword>
<accession>A0A167YET3</accession>
<organism evidence="3 4">
    <name type="scientific">Ascosphaera apis ARSEF 7405</name>
    <dbReference type="NCBI Taxonomy" id="392613"/>
    <lineage>
        <taxon>Eukaryota</taxon>
        <taxon>Fungi</taxon>
        <taxon>Dikarya</taxon>
        <taxon>Ascomycota</taxon>
        <taxon>Pezizomycotina</taxon>
        <taxon>Eurotiomycetes</taxon>
        <taxon>Eurotiomycetidae</taxon>
        <taxon>Onygenales</taxon>
        <taxon>Ascosphaeraceae</taxon>
        <taxon>Ascosphaera</taxon>
    </lineage>
</organism>